<protein>
    <submittedName>
        <fullName evidence="1">Uncharacterized protein</fullName>
    </submittedName>
</protein>
<dbReference type="AlphaFoldDB" id="A0A917PAG5"/>
<comment type="caution">
    <text evidence="1">The sequence shown here is derived from an EMBL/GenBank/DDBJ whole genome shotgun (WGS) entry which is preliminary data.</text>
</comment>
<dbReference type="Proteomes" id="UP000657574">
    <property type="component" value="Unassembled WGS sequence"/>
</dbReference>
<dbReference type="SUPFAM" id="SSF100920">
    <property type="entry name" value="Heat shock protein 70kD (HSP70), peptide-binding domain"/>
    <property type="match status" value="1"/>
</dbReference>
<sequence>MKDASLLLDASSASPGLETASGVTMKIIERNDNIPTRRSGIFLRGVGAGDERTSRQHSVPRLRKALLHASDPRGVEALTPTSHNTAAAFGVLAATTVKRGAVPRGRRADACALTATTPPCRAAMPGAVERQHPLP</sequence>
<keyword evidence="2" id="KW-1185">Reference proteome</keyword>
<name>A0A917PAG5_9ACTN</name>
<organism evidence="1 2">
    <name type="scientific">Streptomyces brasiliensis</name>
    <dbReference type="NCBI Taxonomy" id="1954"/>
    <lineage>
        <taxon>Bacteria</taxon>
        <taxon>Bacillati</taxon>
        <taxon>Actinomycetota</taxon>
        <taxon>Actinomycetes</taxon>
        <taxon>Kitasatosporales</taxon>
        <taxon>Streptomycetaceae</taxon>
        <taxon>Streptomyces</taxon>
    </lineage>
</organism>
<accession>A0A917PAG5</accession>
<reference evidence="1" key="1">
    <citation type="journal article" date="2014" name="Int. J. Syst. Evol. Microbiol.">
        <title>Complete genome sequence of Corynebacterium casei LMG S-19264T (=DSM 44701T), isolated from a smear-ripened cheese.</title>
        <authorList>
            <consortium name="US DOE Joint Genome Institute (JGI-PGF)"/>
            <person name="Walter F."/>
            <person name="Albersmeier A."/>
            <person name="Kalinowski J."/>
            <person name="Ruckert C."/>
        </authorList>
    </citation>
    <scope>NUCLEOTIDE SEQUENCE</scope>
    <source>
        <strain evidence="1">JCM 3086</strain>
    </source>
</reference>
<gene>
    <name evidence="1" type="ORF">GCM10010121_094210</name>
</gene>
<reference evidence="1" key="2">
    <citation type="submission" date="2020-09" db="EMBL/GenBank/DDBJ databases">
        <authorList>
            <person name="Sun Q."/>
            <person name="Ohkuma M."/>
        </authorList>
    </citation>
    <scope>NUCLEOTIDE SEQUENCE</scope>
    <source>
        <strain evidence="1">JCM 3086</strain>
    </source>
</reference>
<proteinExistence type="predicted"/>
<evidence type="ECO:0000313" key="2">
    <source>
        <dbReference type="Proteomes" id="UP000657574"/>
    </source>
</evidence>
<dbReference type="InterPro" id="IPR029047">
    <property type="entry name" value="HSP70_peptide-bd_sf"/>
</dbReference>
<dbReference type="EMBL" id="BMQA01000106">
    <property type="protein sequence ID" value="GGJ68636.1"/>
    <property type="molecule type" value="Genomic_DNA"/>
</dbReference>
<dbReference type="Gene3D" id="2.60.34.10">
    <property type="entry name" value="Substrate Binding Domain Of DNAk, Chain A, domain 1"/>
    <property type="match status" value="1"/>
</dbReference>
<evidence type="ECO:0000313" key="1">
    <source>
        <dbReference type="EMBL" id="GGJ68636.1"/>
    </source>
</evidence>